<dbReference type="InterPro" id="IPR051828">
    <property type="entry name" value="HAD-like_hydrolase_domain"/>
</dbReference>
<dbReference type="GO" id="GO:0005634">
    <property type="term" value="C:nucleus"/>
    <property type="evidence" value="ECO:0007669"/>
    <property type="project" value="TreeGrafter"/>
</dbReference>
<dbReference type="InterPro" id="IPR036412">
    <property type="entry name" value="HAD-like_sf"/>
</dbReference>
<dbReference type="EMBL" id="JAVHNR010000004">
    <property type="protein sequence ID" value="KAK6345186.1"/>
    <property type="molecule type" value="Genomic_DNA"/>
</dbReference>
<comment type="caution">
    <text evidence="2">The sequence shown here is derived from an EMBL/GenBank/DDBJ whole genome shotgun (WGS) entry which is preliminary data.</text>
</comment>
<organism evidence="2 3">
    <name type="scientific">Orbilia javanica</name>
    <dbReference type="NCBI Taxonomy" id="47235"/>
    <lineage>
        <taxon>Eukaryota</taxon>
        <taxon>Fungi</taxon>
        <taxon>Dikarya</taxon>
        <taxon>Ascomycota</taxon>
        <taxon>Pezizomycotina</taxon>
        <taxon>Orbiliomycetes</taxon>
        <taxon>Orbiliales</taxon>
        <taxon>Orbiliaceae</taxon>
        <taxon>Orbilia</taxon>
    </lineage>
</organism>
<keyword evidence="3" id="KW-1185">Reference proteome</keyword>
<dbReference type="SUPFAM" id="SSF56784">
    <property type="entry name" value="HAD-like"/>
    <property type="match status" value="2"/>
</dbReference>
<name>A0AAN8MY98_9PEZI</name>
<proteinExistence type="predicted"/>
<dbReference type="Proteomes" id="UP001313282">
    <property type="component" value="Unassembled WGS sequence"/>
</dbReference>
<dbReference type="InterPro" id="IPR044924">
    <property type="entry name" value="HAD-SF_hydro_IA_REG-2-like_cap"/>
</dbReference>
<dbReference type="PANTHER" id="PTHR46191:SF2">
    <property type="entry name" value="HALOACID DEHALOGENASE-LIKE HYDROLASE DOMAIN-CONTAINING PROTEIN 3"/>
    <property type="match status" value="1"/>
</dbReference>
<feature type="region of interest" description="Disordered" evidence="1">
    <location>
        <begin position="65"/>
        <end position="106"/>
    </location>
</feature>
<evidence type="ECO:0000313" key="3">
    <source>
        <dbReference type="Proteomes" id="UP001313282"/>
    </source>
</evidence>
<sequence>MFLPRTVLSRPLLSSPTRHPLRIYRSFLVRSIHMSQPLSEGKGKGDSGSDYDDVLRNIIQQTSLPGGRMASVSPSPSADSHSSSSSSNFVGEEGGEESVEGVDDGEPTNLLITLDALGTLYGIKNENVGKQYGDIAKKCGVKGLLAHDINKSFNAAYKELAASHPNYGYASGMTPKEWWEQLTIKTFTPLIPFPVPFPPTLAEELWNTFATNGPYTIFPGTIPFFWNMKDLKKLATRTRKGQADWKFRTITIGVVSNSDERVIDILSSLDVTAVHRVISRDGELEEIPRKSVKQESRRLTKALREAGAVGRQSSKILRQIAITKDEVIGRDQVVDFVATSCRLGAAKPQKEIFETAREAARRLVEKRFGSREAKRGWEWYHVGDNSKEDVVGAYEAGGVGILFDPKKELGETEKFIEGSKDGVRYKAMLVGDLREVAEFTEGLSFLYQTGGVGL</sequence>
<dbReference type="Gene3D" id="1.10.150.720">
    <property type="entry name" value="Haloacid dehalogenase-like hydrolase"/>
    <property type="match status" value="1"/>
</dbReference>
<dbReference type="AlphaFoldDB" id="A0AAN8MY98"/>
<evidence type="ECO:0000256" key="1">
    <source>
        <dbReference type="SAM" id="MobiDB-lite"/>
    </source>
</evidence>
<accession>A0AAN8MY98</accession>
<feature type="compositionally biased region" description="Acidic residues" evidence="1">
    <location>
        <begin position="93"/>
        <end position="106"/>
    </location>
</feature>
<protein>
    <submittedName>
        <fullName evidence="2">Uncharacterized protein</fullName>
    </submittedName>
</protein>
<dbReference type="PANTHER" id="PTHR46191">
    <property type="match status" value="1"/>
</dbReference>
<gene>
    <name evidence="2" type="ORF">TWF718_007112</name>
</gene>
<dbReference type="Gene3D" id="3.40.50.1000">
    <property type="entry name" value="HAD superfamily/HAD-like"/>
    <property type="match status" value="1"/>
</dbReference>
<reference evidence="2 3" key="1">
    <citation type="submission" date="2019-10" db="EMBL/GenBank/DDBJ databases">
        <authorList>
            <person name="Palmer J.M."/>
        </authorList>
    </citation>
    <scope>NUCLEOTIDE SEQUENCE [LARGE SCALE GENOMIC DNA]</scope>
    <source>
        <strain evidence="2 3">TWF718</strain>
    </source>
</reference>
<evidence type="ECO:0000313" key="2">
    <source>
        <dbReference type="EMBL" id="KAK6345186.1"/>
    </source>
</evidence>
<dbReference type="InterPro" id="IPR023214">
    <property type="entry name" value="HAD_sf"/>
</dbReference>
<feature type="compositionally biased region" description="Low complexity" evidence="1">
    <location>
        <begin position="71"/>
        <end position="91"/>
    </location>
</feature>